<keyword evidence="2" id="KW-0813">Transport</keyword>
<keyword evidence="3" id="KW-0894">Sodium channel</keyword>
<dbReference type="Proteomes" id="UP000694871">
    <property type="component" value="Unplaced"/>
</dbReference>
<dbReference type="Pfam" id="PF00858">
    <property type="entry name" value="ASC"/>
    <property type="match status" value="1"/>
</dbReference>
<sequence>MGFQTLAAAAASASEGVVGLAPSEKIKAKLKRTLPVRGPQAPTLRELMRWYCMNTNTHGCRRIVVSRGRLRRALWILLTLTAVGLILWYCAQLILNYYMASVSVTVQFHKLPFPAVTICNINPYKYSAIKGHLEELDKQTMVALESLYNFSGSPSSLRARREADPQPPRKSAFLKRFPLMKMDSLRSRTGVDLATGHRRRVASTVVSPEGSTMVKNPKDVVGFQLCDSSDNGSCALYTFSSGVNAIQEWYKLHYMNIMAQIDAEEKVRMSYSAEEMILSCSFDGMSCDARNFSSFHHPLHGNCYTFNSGKGGRILSTSTGGSEYGLQVILYIEEADYNPFLVTSTGAKIVVHDQDEYPFIEDIGTEIETATATSIGMHFTKSTRLSKPYSNCTENGKDIPIENLYNKSYSLQVEVSVSLRLSLDRCKTHFLCLPPRRLLPQESGLSSKAPPSPRGSLPVYCYYKLHNDFVQEKLGCQQICKEACSLKEWTLTTSLAQWPSTVSEEWMLRALSWNRGKDSTAVLNKTDLANLMVFYKDLNERLIVENPANNIVLLLANFGGQLGLWMSCSMVCVLEIIEVFFIDTFSIILRRRWQKAKKWWLGRRGGAGLEPGQGPEEEEEDGRGGSRGHDNPACLGDNDLPTFNTALQLPLSPEGLAPRTPPPTYSTLHLDSSTFREQQMADTREGGRAP</sequence>
<dbReference type="InterPro" id="IPR001873">
    <property type="entry name" value="ENaC"/>
</dbReference>
<organism evidence="17 18">
    <name type="scientific">Gekko japonicus</name>
    <name type="common">Schlegel's Japanese gecko</name>
    <dbReference type="NCBI Taxonomy" id="146911"/>
    <lineage>
        <taxon>Eukaryota</taxon>
        <taxon>Metazoa</taxon>
        <taxon>Chordata</taxon>
        <taxon>Craniata</taxon>
        <taxon>Vertebrata</taxon>
        <taxon>Euteleostomi</taxon>
        <taxon>Lepidosauria</taxon>
        <taxon>Squamata</taxon>
        <taxon>Bifurcata</taxon>
        <taxon>Gekkota</taxon>
        <taxon>Gekkonidae</taxon>
        <taxon>Gekkoninae</taxon>
        <taxon>Gekko</taxon>
    </lineage>
</organism>
<evidence type="ECO:0000256" key="12">
    <source>
        <dbReference type="ARBA" id="ARBA00023303"/>
    </source>
</evidence>
<keyword evidence="6 16" id="KW-1133">Transmembrane helix</keyword>
<evidence type="ECO:0000256" key="1">
    <source>
        <dbReference type="ARBA" id="ARBA00004424"/>
    </source>
</evidence>
<evidence type="ECO:0000256" key="3">
    <source>
        <dbReference type="ARBA" id="ARBA00022461"/>
    </source>
</evidence>
<keyword evidence="5 16" id="KW-0812">Transmembrane</keyword>
<keyword evidence="12 18" id="KW-0407">Ion channel</keyword>
<evidence type="ECO:0000256" key="7">
    <source>
        <dbReference type="ARBA" id="ARBA00023053"/>
    </source>
</evidence>
<dbReference type="PANTHER" id="PTHR11690">
    <property type="entry name" value="AMILORIDE-SENSITIVE SODIUM CHANNEL-RELATED"/>
    <property type="match status" value="1"/>
</dbReference>
<evidence type="ECO:0000256" key="6">
    <source>
        <dbReference type="ARBA" id="ARBA00022989"/>
    </source>
</evidence>
<dbReference type="GO" id="GO:0034220">
    <property type="term" value="P:monoatomic ion transmembrane transport"/>
    <property type="evidence" value="ECO:0007669"/>
    <property type="project" value="UniProtKB-KW"/>
</dbReference>
<keyword evidence="9 16" id="KW-0472">Membrane</keyword>
<evidence type="ECO:0000256" key="2">
    <source>
        <dbReference type="ARBA" id="ARBA00022448"/>
    </source>
</evidence>
<keyword evidence="7" id="KW-0915">Sodium</keyword>
<keyword evidence="8" id="KW-0406">Ion transport</keyword>
<evidence type="ECO:0000256" key="15">
    <source>
        <dbReference type="SAM" id="MobiDB-lite"/>
    </source>
</evidence>
<feature type="transmembrane region" description="Helical" evidence="16">
    <location>
        <begin position="74"/>
        <end position="99"/>
    </location>
</feature>
<evidence type="ECO:0000256" key="14">
    <source>
        <dbReference type="ARBA" id="ARBA00038067"/>
    </source>
</evidence>
<proteinExistence type="inferred from homology"/>
<evidence type="ECO:0000256" key="10">
    <source>
        <dbReference type="ARBA" id="ARBA00023157"/>
    </source>
</evidence>
<dbReference type="InterPro" id="IPR004724">
    <property type="entry name" value="ENaC_chordates"/>
</dbReference>
<evidence type="ECO:0000256" key="4">
    <source>
        <dbReference type="ARBA" id="ARBA00022475"/>
    </source>
</evidence>
<dbReference type="Gene3D" id="1.10.287.770">
    <property type="entry name" value="YojJ-like"/>
    <property type="match status" value="1"/>
</dbReference>
<evidence type="ECO:0000313" key="17">
    <source>
        <dbReference type="Proteomes" id="UP000694871"/>
    </source>
</evidence>
<gene>
    <name evidence="18" type="primary">SCNN1G</name>
</gene>
<dbReference type="RefSeq" id="XP_015285215.1">
    <property type="nucleotide sequence ID" value="XM_015429729.1"/>
</dbReference>
<evidence type="ECO:0000313" key="18">
    <source>
        <dbReference type="RefSeq" id="XP_015285215.1"/>
    </source>
</evidence>
<dbReference type="PANTHER" id="PTHR11690:SF19">
    <property type="entry name" value="AMILORIDE-SENSITIVE SODIUM CHANNEL SUBUNIT GAMMA"/>
    <property type="match status" value="1"/>
</dbReference>
<feature type="compositionally biased region" description="Polar residues" evidence="15">
    <location>
        <begin position="665"/>
        <end position="681"/>
    </location>
</feature>
<comment type="subcellular location">
    <subcellularLocation>
        <location evidence="1">Apical cell membrane</location>
        <topology evidence="1">Multi-pass membrane protein</topology>
    </subcellularLocation>
</comment>
<dbReference type="GeneID" id="107126201"/>
<dbReference type="Gene3D" id="2.60.470.10">
    <property type="entry name" value="Acid-sensing ion channels like domains"/>
    <property type="match status" value="1"/>
</dbReference>
<evidence type="ECO:0000256" key="13">
    <source>
        <dbReference type="ARBA" id="ARBA00036239"/>
    </source>
</evidence>
<evidence type="ECO:0000256" key="11">
    <source>
        <dbReference type="ARBA" id="ARBA00023201"/>
    </source>
</evidence>
<evidence type="ECO:0000256" key="8">
    <source>
        <dbReference type="ARBA" id="ARBA00023065"/>
    </source>
</evidence>
<reference evidence="18" key="1">
    <citation type="submission" date="2025-08" db="UniProtKB">
        <authorList>
            <consortium name="RefSeq"/>
        </authorList>
    </citation>
    <scope>IDENTIFICATION</scope>
</reference>
<name>A0ABM1LGX8_GEKJA</name>
<keyword evidence="17" id="KW-1185">Reference proteome</keyword>
<keyword evidence="11" id="KW-0739">Sodium transport</keyword>
<comment type="similarity">
    <text evidence="14">Belongs to the amiloride-sensitive sodium channel (TC 1.A.6) family. SCNN1G subfamily.</text>
</comment>
<evidence type="ECO:0000256" key="9">
    <source>
        <dbReference type="ARBA" id="ARBA00023136"/>
    </source>
</evidence>
<accession>A0ABM1LGX8</accession>
<keyword evidence="4" id="KW-1003">Cell membrane</keyword>
<dbReference type="PRINTS" id="PR01078">
    <property type="entry name" value="AMINACHANNEL"/>
</dbReference>
<evidence type="ECO:0000256" key="5">
    <source>
        <dbReference type="ARBA" id="ARBA00022692"/>
    </source>
</evidence>
<dbReference type="NCBIfam" id="TIGR00859">
    <property type="entry name" value="ENaC"/>
    <property type="match status" value="1"/>
</dbReference>
<feature type="region of interest" description="Disordered" evidence="15">
    <location>
        <begin position="606"/>
        <end position="690"/>
    </location>
</feature>
<comment type="catalytic activity">
    <reaction evidence="13">
        <text>Na(+)(in) = Na(+)(out)</text>
        <dbReference type="Rhea" id="RHEA:34963"/>
        <dbReference type="ChEBI" id="CHEBI:29101"/>
    </reaction>
</comment>
<keyword evidence="10" id="KW-1015">Disulfide bond</keyword>
<protein>
    <submittedName>
        <fullName evidence="18">Amiloride-sensitive sodium channel subunit gamma</fullName>
    </submittedName>
</protein>
<evidence type="ECO:0000256" key="16">
    <source>
        <dbReference type="SAM" id="Phobius"/>
    </source>
</evidence>